<dbReference type="Pfam" id="PF01624">
    <property type="entry name" value="MutS_I"/>
    <property type="match status" value="1"/>
</dbReference>
<dbReference type="CDD" id="cd03284">
    <property type="entry name" value="ABC_MutS1"/>
    <property type="match status" value="1"/>
</dbReference>
<sequence length="837" mass="94573">MQQQYNELKEQHKDAILLFRLGDFYEAFNDDAKILSKVLGITLTGRGKGENKIPMAGIPYHSLDNYLHKLVSAGHKVAMAEQLTEAGQGTIVERGVVKIHTPGTYTDEKNLSEQKHHYIGTLYIHSNRNGEDYYLSLLDISIGELFVFHFESIEQIYNAILTHSPAELLLPESLKNSNLSIPNIRKEYIQEDDFDTQRAYEVLTRHFNTKNLKGFGFEDNDKALIPLSVVLRYAADNQKTDLEHVQAMRKIAHSDSMQLDFATIRNLELVSNLRPEQGALSLYDVLNDCKTSMGQRLLRQWILTPLTKKELIEERQEATSYFYSQKELLSNVIDHLGNILDIERLVAKIGTGSIHGRDLLGLQQSLEQVKMLTTTLSNFPTNTLLNSLTLGPDNYEHIIDLITKGINEECPVKFDKGGVINDGFNEEIDELRKIQSKGEEYLLDLQTRERKATGIDSLKVKFNKVFGYYIEVTKTHSDKVPEHYVRKQTLVNAERFITPELKEYEEKILHAEDRLLILEREVFAEIVTTIAKDIPVIQALGKFVAHIDVFANFASIALSNNYTQPEITEAKGIHLTKSRHPVVEKIRGHQYIPNNSELGDKNSRLILLTGPNMSGKSTYIRQIALITLMAQIGSYVPAETARIGVVDRIFTRVGASDSLASGESTFMVEMNETSNILNNATEHSLVILDEVGRGTSTYDGVAIAWSIVKYIDQHIKCLTLFATHYHELIELEDTLESVKNYHVHVDDSDTDEIIFTHEIKPGGMDQSYGIHVAELAGIPKQVIQDAKDILGELESNQNDPNNVGNKNFYSAQNNPNSPRPKRALDKKIDESKQMGLL</sequence>
<dbReference type="SUPFAM" id="SSF53150">
    <property type="entry name" value="DNA repair protein MutS, domain II"/>
    <property type="match status" value="1"/>
</dbReference>
<dbReference type="SUPFAM" id="SSF48334">
    <property type="entry name" value="DNA repair protein MutS, domain III"/>
    <property type="match status" value="1"/>
</dbReference>
<dbReference type="NCBIfam" id="TIGR01070">
    <property type="entry name" value="mutS1"/>
    <property type="match status" value="1"/>
</dbReference>
<dbReference type="Pfam" id="PF05190">
    <property type="entry name" value="MutS_IV"/>
    <property type="match status" value="1"/>
</dbReference>
<dbReference type="GO" id="GO:0005524">
    <property type="term" value="F:ATP binding"/>
    <property type="evidence" value="ECO:0007669"/>
    <property type="project" value="UniProtKB-UniRule"/>
</dbReference>
<feature type="binding site" evidence="9">
    <location>
        <begin position="610"/>
        <end position="617"/>
    </location>
    <ligand>
        <name>ATP</name>
        <dbReference type="ChEBI" id="CHEBI:30616"/>
    </ligand>
</feature>
<dbReference type="Pfam" id="PF05188">
    <property type="entry name" value="MutS_II"/>
    <property type="match status" value="1"/>
</dbReference>
<comment type="similarity">
    <text evidence="1 9 10">Belongs to the DNA mismatch repair MutS family.</text>
</comment>
<dbReference type="SUPFAM" id="SSF55271">
    <property type="entry name" value="DNA repair protein MutS, domain I"/>
    <property type="match status" value="1"/>
</dbReference>
<dbReference type="Pfam" id="PF05192">
    <property type="entry name" value="MutS_III"/>
    <property type="match status" value="1"/>
</dbReference>
<keyword evidence="5 9" id="KW-0067">ATP-binding</keyword>
<dbReference type="InterPro" id="IPR036187">
    <property type="entry name" value="DNA_mismatch_repair_MutS_sf"/>
</dbReference>
<evidence type="ECO:0000256" key="1">
    <source>
        <dbReference type="ARBA" id="ARBA00006271"/>
    </source>
</evidence>
<dbReference type="Gene3D" id="3.30.420.110">
    <property type="entry name" value="MutS, connector domain"/>
    <property type="match status" value="1"/>
</dbReference>
<dbReference type="InterPro" id="IPR045076">
    <property type="entry name" value="MutS"/>
</dbReference>
<dbReference type="GO" id="GO:0006298">
    <property type="term" value="P:mismatch repair"/>
    <property type="evidence" value="ECO:0007669"/>
    <property type="project" value="UniProtKB-UniRule"/>
</dbReference>
<dbReference type="InterPro" id="IPR000432">
    <property type="entry name" value="DNA_mismatch_repair_MutS_C"/>
</dbReference>
<dbReference type="InterPro" id="IPR007860">
    <property type="entry name" value="DNA_mmatch_repair_MutS_con_dom"/>
</dbReference>
<evidence type="ECO:0000256" key="4">
    <source>
        <dbReference type="ARBA" id="ARBA00022763"/>
    </source>
</evidence>
<dbReference type="Pfam" id="PF00488">
    <property type="entry name" value="MutS_V"/>
    <property type="match status" value="1"/>
</dbReference>
<dbReference type="InterPro" id="IPR017261">
    <property type="entry name" value="DNA_mismatch_repair_MutS/MSH"/>
</dbReference>
<evidence type="ECO:0000256" key="3">
    <source>
        <dbReference type="ARBA" id="ARBA00022741"/>
    </source>
</evidence>
<dbReference type="Gene3D" id="1.10.1420.10">
    <property type="match status" value="2"/>
</dbReference>
<evidence type="ECO:0000256" key="8">
    <source>
        <dbReference type="ARBA" id="ARBA00024647"/>
    </source>
</evidence>
<dbReference type="InterPro" id="IPR036678">
    <property type="entry name" value="MutS_con_dom_sf"/>
</dbReference>
<dbReference type="FunFam" id="3.40.50.300:FF:000870">
    <property type="entry name" value="MutS protein homolog 4"/>
    <property type="match status" value="1"/>
</dbReference>
<keyword evidence="3 9" id="KW-0547">Nucleotide-binding</keyword>
<dbReference type="SMART" id="SM00534">
    <property type="entry name" value="MUTSac"/>
    <property type="match status" value="1"/>
</dbReference>
<evidence type="ECO:0000256" key="10">
    <source>
        <dbReference type="RuleBase" id="RU003756"/>
    </source>
</evidence>
<evidence type="ECO:0000256" key="7">
    <source>
        <dbReference type="ARBA" id="ARBA00023204"/>
    </source>
</evidence>
<feature type="region of interest" description="Disordered" evidence="11">
    <location>
        <begin position="793"/>
        <end position="837"/>
    </location>
</feature>
<evidence type="ECO:0000256" key="2">
    <source>
        <dbReference type="ARBA" id="ARBA00021982"/>
    </source>
</evidence>
<feature type="compositionally biased region" description="Basic and acidic residues" evidence="11">
    <location>
        <begin position="822"/>
        <end position="837"/>
    </location>
</feature>
<dbReference type="InterPro" id="IPR016151">
    <property type="entry name" value="DNA_mismatch_repair_MutS_N"/>
</dbReference>
<feature type="compositionally biased region" description="Polar residues" evidence="11">
    <location>
        <begin position="794"/>
        <end position="816"/>
    </location>
</feature>
<dbReference type="GO" id="GO:0005829">
    <property type="term" value="C:cytosol"/>
    <property type="evidence" value="ECO:0007669"/>
    <property type="project" value="TreeGrafter"/>
</dbReference>
<dbReference type="InterPro" id="IPR007696">
    <property type="entry name" value="DNA_mismatch_repair_MutS_core"/>
</dbReference>
<dbReference type="InterPro" id="IPR027417">
    <property type="entry name" value="P-loop_NTPase"/>
</dbReference>
<keyword evidence="6 9" id="KW-0238">DNA-binding</keyword>
<reference evidence="13" key="1">
    <citation type="submission" date="2020-04" db="EMBL/GenBank/DDBJ databases">
        <authorList>
            <person name="Zhang T."/>
        </authorList>
    </citation>
    <scope>NUCLEOTIDE SEQUENCE</scope>
    <source>
        <strain evidence="13">HKST-UBA11</strain>
    </source>
</reference>
<dbReference type="GO" id="GO:0140664">
    <property type="term" value="F:ATP-dependent DNA damage sensor activity"/>
    <property type="evidence" value="ECO:0007669"/>
    <property type="project" value="InterPro"/>
</dbReference>
<evidence type="ECO:0000256" key="11">
    <source>
        <dbReference type="SAM" id="MobiDB-lite"/>
    </source>
</evidence>
<dbReference type="PIRSF" id="PIRSF037677">
    <property type="entry name" value="DNA_mis_repair_Msh6"/>
    <property type="match status" value="1"/>
</dbReference>
<dbReference type="Gene3D" id="3.40.50.300">
    <property type="entry name" value="P-loop containing nucleotide triphosphate hydrolases"/>
    <property type="match status" value="1"/>
</dbReference>
<keyword evidence="7 9" id="KW-0234">DNA repair</keyword>
<dbReference type="PROSITE" id="PS00486">
    <property type="entry name" value="DNA_MISMATCH_REPAIR_2"/>
    <property type="match status" value="1"/>
</dbReference>
<dbReference type="SMART" id="SM00533">
    <property type="entry name" value="MUTSd"/>
    <property type="match status" value="1"/>
</dbReference>
<comment type="caution">
    <text evidence="13">The sequence shown here is derived from an EMBL/GenBank/DDBJ whole genome shotgun (WGS) entry which is preliminary data.</text>
</comment>
<accession>A0A955L9X0</accession>
<evidence type="ECO:0000256" key="5">
    <source>
        <dbReference type="ARBA" id="ARBA00022840"/>
    </source>
</evidence>
<dbReference type="EMBL" id="JAGQLH010000103">
    <property type="protein sequence ID" value="MCA9386234.1"/>
    <property type="molecule type" value="Genomic_DNA"/>
</dbReference>
<dbReference type="InterPro" id="IPR005748">
    <property type="entry name" value="DNA_mismatch_repair_MutS"/>
</dbReference>
<dbReference type="GO" id="GO:0003684">
    <property type="term" value="F:damaged DNA binding"/>
    <property type="evidence" value="ECO:0007669"/>
    <property type="project" value="UniProtKB-UniRule"/>
</dbReference>
<evidence type="ECO:0000313" key="13">
    <source>
        <dbReference type="EMBL" id="MCA9386234.1"/>
    </source>
</evidence>
<proteinExistence type="inferred from homology"/>
<gene>
    <name evidence="9 13" type="primary">mutS</name>
    <name evidence="13" type="ORF">KC717_06325</name>
</gene>
<dbReference type="HAMAP" id="MF_00096">
    <property type="entry name" value="MutS"/>
    <property type="match status" value="1"/>
</dbReference>
<dbReference type="InterPro" id="IPR007861">
    <property type="entry name" value="DNA_mismatch_repair_MutS_clamp"/>
</dbReference>
<evidence type="ECO:0000313" key="14">
    <source>
        <dbReference type="Proteomes" id="UP000754563"/>
    </source>
</evidence>
<reference evidence="13" key="2">
    <citation type="journal article" date="2021" name="Microbiome">
        <title>Successional dynamics and alternative stable states in a saline activated sludge microbial community over 9 years.</title>
        <authorList>
            <person name="Wang Y."/>
            <person name="Ye J."/>
            <person name="Ju F."/>
            <person name="Liu L."/>
            <person name="Boyd J.A."/>
            <person name="Deng Y."/>
            <person name="Parks D.H."/>
            <person name="Jiang X."/>
            <person name="Yin X."/>
            <person name="Woodcroft B.J."/>
            <person name="Tyson G.W."/>
            <person name="Hugenholtz P."/>
            <person name="Polz M.F."/>
            <person name="Zhang T."/>
        </authorList>
    </citation>
    <scope>NUCLEOTIDE SEQUENCE</scope>
    <source>
        <strain evidence="13">HKST-UBA11</strain>
    </source>
</reference>
<name>A0A955L9X0_9BACT</name>
<evidence type="ECO:0000256" key="6">
    <source>
        <dbReference type="ARBA" id="ARBA00023125"/>
    </source>
</evidence>
<dbReference type="PANTHER" id="PTHR11361:SF34">
    <property type="entry name" value="DNA MISMATCH REPAIR PROTEIN MSH1, MITOCHONDRIAL"/>
    <property type="match status" value="1"/>
</dbReference>
<dbReference type="PANTHER" id="PTHR11361">
    <property type="entry name" value="DNA MISMATCH REPAIR PROTEIN MUTS FAMILY MEMBER"/>
    <property type="match status" value="1"/>
</dbReference>
<evidence type="ECO:0000259" key="12">
    <source>
        <dbReference type="PROSITE" id="PS00486"/>
    </source>
</evidence>
<dbReference type="Proteomes" id="UP000754563">
    <property type="component" value="Unassembled WGS sequence"/>
</dbReference>
<protein>
    <recommendedName>
        <fullName evidence="2 9">DNA mismatch repair protein MutS</fullName>
    </recommendedName>
</protein>
<dbReference type="AlphaFoldDB" id="A0A955L9X0"/>
<dbReference type="Gene3D" id="3.40.1170.10">
    <property type="entry name" value="DNA repair protein MutS, domain I"/>
    <property type="match status" value="1"/>
</dbReference>
<keyword evidence="4 9" id="KW-0227">DNA damage</keyword>
<organism evidence="13 14">
    <name type="scientific">Candidatus Dojkabacteria bacterium</name>
    <dbReference type="NCBI Taxonomy" id="2099670"/>
    <lineage>
        <taxon>Bacteria</taxon>
        <taxon>Candidatus Dojkabacteria</taxon>
    </lineage>
</organism>
<dbReference type="GO" id="GO:0030983">
    <property type="term" value="F:mismatched DNA binding"/>
    <property type="evidence" value="ECO:0007669"/>
    <property type="project" value="InterPro"/>
</dbReference>
<feature type="domain" description="DNA mismatch repair proteins mutS family" evidence="12">
    <location>
        <begin position="684"/>
        <end position="700"/>
    </location>
</feature>
<dbReference type="SUPFAM" id="SSF52540">
    <property type="entry name" value="P-loop containing nucleoside triphosphate hydrolases"/>
    <property type="match status" value="1"/>
</dbReference>
<dbReference type="InterPro" id="IPR007695">
    <property type="entry name" value="DNA_mismatch_repair_MutS-lik_N"/>
</dbReference>
<comment type="function">
    <text evidence="8 9">This protein is involved in the repair of mismatches in DNA. It is possible that it carries out the mismatch recognition step. This protein has a weak ATPase activity.</text>
</comment>
<dbReference type="NCBIfam" id="NF003810">
    <property type="entry name" value="PRK05399.1"/>
    <property type="match status" value="1"/>
</dbReference>
<evidence type="ECO:0000256" key="9">
    <source>
        <dbReference type="HAMAP-Rule" id="MF_00096"/>
    </source>
</evidence>